<keyword evidence="9" id="KW-0269">Exonuclease</keyword>
<protein>
    <recommendedName>
        <fullName evidence="6">Ribosomal RNA-processing protein 42</fullName>
    </recommendedName>
</protein>
<evidence type="ECO:0000259" key="8">
    <source>
        <dbReference type="Pfam" id="PF03725"/>
    </source>
</evidence>
<evidence type="ECO:0000259" key="7">
    <source>
        <dbReference type="Pfam" id="PF01138"/>
    </source>
</evidence>
<dbReference type="GO" id="GO:0071035">
    <property type="term" value="P:nuclear polyadenylation-dependent rRNA catabolic process"/>
    <property type="evidence" value="ECO:0007669"/>
    <property type="project" value="TreeGrafter"/>
</dbReference>
<dbReference type="InterPro" id="IPR050590">
    <property type="entry name" value="Exosome_comp_Rrp42_subfam"/>
</dbReference>
<keyword evidence="9" id="KW-0378">Hydrolase</keyword>
<evidence type="ECO:0000256" key="5">
    <source>
        <dbReference type="ARBA" id="ARBA00022835"/>
    </source>
</evidence>
<dbReference type="GO" id="GO:0016075">
    <property type="term" value="P:rRNA catabolic process"/>
    <property type="evidence" value="ECO:0007669"/>
    <property type="project" value="TreeGrafter"/>
</dbReference>
<dbReference type="KEGG" id="edi:EDI_208220"/>
<dbReference type="Proteomes" id="UP000008076">
    <property type="component" value="Unassembled WGS sequence"/>
</dbReference>
<dbReference type="Pfam" id="PF01138">
    <property type="entry name" value="RNase_PH"/>
    <property type="match status" value="1"/>
</dbReference>
<sequence>MNALSQPEINFIKEGIKTNIRTDGRANIQFREIKCEKGVIDQANGSVRLCLGKTEVVVGVKCELGEPSILTPESGRYNVLVKQVGTMTSRDVEIEKMILVSLENAGKDMLQELCVLKGKLCWIIYVDVVVVEDDGNVMDCTGLAVRAALLNTLIPIVNVISGDSDTVQVDIDKDNVQFKKFKPESVPLCVSLVQFEKEFIADPSKVEEKCNGSEITTAITSNGKVCGIQKGGNGCFKTEEMYDMIIQAQMIGLKLFKELDELLEE</sequence>
<keyword evidence="9" id="KW-0808">Transferase</keyword>
<dbReference type="InterPro" id="IPR001247">
    <property type="entry name" value="ExoRNase_PH_dom1"/>
</dbReference>
<evidence type="ECO:0000256" key="3">
    <source>
        <dbReference type="ARBA" id="ARBA00006678"/>
    </source>
</evidence>
<dbReference type="GO" id="GO:0000177">
    <property type="term" value="C:cytoplasmic exosome (RNase complex)"/>
    <property type="evidence" value="ECO:0007669"/>
    <property type="project" value="TreeGrafter"/>
</dbReference>
<proteinExistence type="inferred from homology"/>
<accession>B0EPF7</accession>
<dbReference type="GO" id="GO:0004527">
    <property type="term" value="F:exonuclease activity"/>
    <property type="evidence" value="ECO:0007669"/>
    <property type="project" value="UniProtKB-KW"/>
</dbReference>
<dbReference type="VEuPathDB" id="AmoebaDB:EDI_208220"/>
<dbReference type="PANTHER" id="PTHR11097">
    <property type="entry name" value="EXOSOME COMPLEX EXONUCLEASE RIBOSOMAL RNA PROCESSING PROTEIN"/>
    <property type="match status" value="1"/>
</dbReference>
<reference evidence="10" key="1">
    <citation type="submission" date="2007-12" db="EMBL/GenBank/DDBJ databases">
        <title>Annotation of Entamoeba dispar SAW760.</title>
        <authorList>
            <person name="Lorenzi H."/>
            <person name="Inman J."/>
            <person name="Schobel S."/>
            <person name="Amedeo P."/>
            <person name="Caler E."/>
        </authorList>
    </citation>
    <scope>NUCLEOTIDE SEQUENCE [LARGE SCALE GENOMIC DNA]</scope>
    <source>
        <strain evidence="10">ATCC PRA-260 / SAW760</strain>
    </source>
</reference>
<dbReference type="GO" id="GO:0034473">
    <property type="term" value="P:U1 snRNA 3'-end processing"/>
    <property type="evidence" value="ECO:0007669"/>
    <property type="project" value="TreeGrafter"/>
</dbReference>
<gene>
    <name evidence="9" type="ORF">EDI_208220</name>
</gene>
<dbReference type="EMBL" id="DS550257">
    <property type="protein sequence ID" value="EDR23596.1"/>
    <property type="molecule type" value="Genomic_DNA"/>
</dbReference>
<dbReference type="OMA" id="YNTRIPK"/>
<name>B0EPF7_ENTDS</name>
<dbReference type="CDD" id="cd11367">
    <property type="entry name" value="RNase_PH_RRP42"/>
    <property type="match status" value="1"/>
</dbReference>
<dbReference type="SUPFAM" id="SSF55666">
    <property type="entry name" value="Ribonuclease PH domain 2-like"/>
    <property type="match status" value="1"/>
</dbReference>
<keyword evidence="9" id="KW-0548">Nucleotidyltransferase</keyword>
<dbReference type="GO" id="GO:0016779">
    <property type="term" value="F:nucleotidyltransferase activity"/>
    <property type="evidence" value="ECO:0007669"/>
    <property type="project" value="UniProtKB-KW"/>
</dbReference>
<dbReference type="OrthoDB" id="272245at2759"/>
<evidence type="ECO:0000256" key="1">
    <source>
        <dbReference type="ARBA" id="ARBA00004496"/>
    </source>
</evidence>
<dbReference type="GO" id="GO:0005730">
    <property type="term" value="C:nucleolus"/>
    <property type="evidence" value="ECO:0007669"/>
    <property type="project" value="UniProtKB-SubCell"/>
</dbReference>
<evidence type="ECO:0000313" key="10">
    <source>
        <dbReference type="Proteomes" id="UP000008076"/>
    </source>
</evidence>
<dbReference type="GeneID" id="5885161"/>
<evidence type="ECO:0000313" key="9">
    <source>
        <dbReference type="EMBL" id="EDR23596.1"/>
    </source>
</evidence>
<evidence type="ECO:0000256" key="6">
    <source>
        <dbReference type="ARBA" id="ARBA00042523"/>
    </source>
</evidence>
<dbReference type="SUPFAM" id="SSF54211">
    <property type="entry name" value="Ribosomal protein S5 domain 2-like"/>
    <property type="match status" value="1"/>
</dbReference>
<feature type="domain" description="Exoribonuclease phosphorolytic" evidence="7">
    <location>
        <begin position="29"/>
        <end position="155"/>
    </location>
</feature>
<keyword evidence="4" id="KW-0963">Cytoplasm</keyword>
<dbReference type="Gene3D" id="3.30.230.70">
    <property type="entry name" value="GHMP Kinase, N-terminal domain"/>
    <property type="match status" value="1"/>
</dbReference>
<dbReference type="eggNOG" id="KOG1612">
    <property type="taxonomic scope" value="Eukaryota"/>
</dbReference>
<dbReference type="GO" id="GO:0034475">
    <property type="term" value="P:U4 snRNA 3'-end processing"/>
    <property type="evidence" value="ECO:0007669"/>
    <property type="project" value="TreeGrafter"/>
</dbReference>
<keyword evidence="9" id="KW-0540">Nuclease</keyword>
<dbReference type="GO" id="GO:0034476">
    <property type="term" value="P:U5 snRNA 3'-end processing"/>
    <property type="evidence" value="ECO:0007669"/>
    <property type="project" value="TreeGrafter"/>
</dbReference>
<dbReference type="PANTHER" id="PTHR11097:SF8">
    <property type="entry name" value="EXOSOME COMPLEX COMPONENT RRP42"/>
    <property type="match status" value="1"/>
</dbReference>
<dbReference type="InterPro" id="IPR027408">
    <property type="entry name" value="PNPase/RNase_PH_dom_sf"/>
</dbReference>
<evidence type="ECO:0000256" key="4">
    <source>
        <dbReference type="ARBA" id="ARBA00022490"/>
    </source>
</evidence>
<dbReference type="GO" id="GO:0071038">
    <property type="term" value="P:TRAMP-dependent tRNA surveillance pathway"/>
    <property type="evidence" value="ECO:0007669"/>
    <property type="project" value="TreeGrafter"/>
</dbReference>
<dbReference type="InterPro" id="IPR036345">
    <property type="entry name" value="ExoRNase_PH_dom2_sf"/>
</dbReference>
<dbReference type="InterPro" id="IPR020568">
    <property type="entry name" value="Ribosomal_Su5_D2-typ_SF"/>
</dbReference>
<organism evidence="10">
    <name type="scientific">Entamoeba dispar (strain ATCC PRA-260 / SAW760)</name>
    <dbReference type="NCBI Taxonomy" id="370354"/>
    <lineage>
        <taxon>Eukaryota</taxon>
        <taxon>Amoebozoa</taxon>
        <taxon>Evosea</taxon>
        <taxon>Archamoebae</taxon>
        <taxon>Mastigamoebida</taxon>
        <taxon>Entamoebidae</taxon>
        <taxon>Entamoeba</taxon>
    </lineage>
</organism>
<dbReference type="GO" id="GO:0000467">
    <property type="term" value="P:exonucleolytic trimming to generate mature 3'-end of 5.8S rRNA from tricistronic rRNA transcript (SSU-rRNA, 5.8S rRNA, LSU-rRNA)"/>
    <property type="evidence" value="ECO:0007669"/>
    <property type="project" value="TreeGrafter"/>
</dbReference>
<dbReference type="GO" id="GO:0035925">
    <property type="term" value="F:mRNA 3'-UTR AU-rich region binding"/>
    <property type="evidence" value="ECO:0007669"/>
    <property type="project" value="TreeGrafter"/>
</dbReference>
<feature type="domain" description="Exoribonuclease phosphorolytic" evidence="8">
    <location>
        <begin position="186"/>
        <end position="248"/>
    </location>
</feature>
<comment type="similarity">
    <text evidence="3">Belongs to the RNase PH family.</text>
</comment>
<dbReference type="GO" id="GO:0000176">
    <property type="term" value="C:nuclear exosome (RNase complex)"/>
    <property type="evidence" value="ECO:0007669"/>
    <property type="project" value="TreeGrafter"/>
</dbReference>
<dbReference type="InterPro" id="IPR015847">
    <property type="entry name" value="ExoRNase_PH_dom2"/>
</dbReference>
<dbReference type="Pfam" id="PF03725">
    <property type="entry name" value="RNase_PH_C"/>
    <property type="match status" value="1"/>
</dbReference>
<keyword evidence="10" id="KW-1185">Reference proteome</keyword>
<dbReference type="RefSeq" id="XP_001740016.1">
    <property type="nucleotide sequence ID" value="XM_001739964.1"/>
</dbReference>
<dbReference type="GO" id="GO:0071028">
    <property type="term" value="P:nuclear mRNA surveillance"/>
    <property type="evidence" value="ECO:0007669"/>
    <property type="project" value="TreeGrafter"/>
</dbReference>
<dbReference type="AlphaFoldDB" id="B0EPF7"/>
<comment type="subcellular location">
    <subcellularLocation>
        <location evidence="1">Cytoplasm</location>
    </subcellularLocation>
    <subcellularLocation>
        <location evidence="2">Nucleus</location>
        <location evidence="2">Nucleolus</location>
    </subcellularLocation>
</comment>
<evidence type="ECO:0000256" key="2">
    <source>
        <dbReference type="ARBA" id="ARBA00004604"/>
    </source>
</evidence>
<keyword evidence="5" id="KW-0271">Exosome</keyword>